<keyword evidence="1" id="KW-1133">Transmembrane helix</keyword>
<feature type="transmembrane region" description="Helical" evidence="1">
    <location>
        <begin position="45"/>
        <end position="67"/>
    </location>
</feature>
<gene>
    <name evidence="2" type="ORF">SAMN05216192_15017</name>
</gene>
<proteinExistence type="predicted"/>
<feature type="transmembrane region" description="Helical" evidence="1">
    <location>
        <begin position="7"/>
        <end position="25"/>
    </location>
</feature>
<sequence length="75" mass="7954">MKIIGIYMVLALLTLGMIVSVDMIAGTSLPGSLHSITSVFATTTLQEACCMIGFAGLPVFFAAADLFKSRKPSRK</sequence>
<dbReference type="Pfam" id="PF26310">
    <property type="entry name" value="YczF"/>
    <property type="match status" value="1"/>
</dbReference>
<dbReference type="Proteomes" id="UP000199050">
    <property type="component" value="Unassembled WGS sequence"/>
</dbReference>
<dbReference type="InterPro" id="IPR058725">
    <property type="entry name" value="YczF"/>
</dbReference>
<evidence type="ECO:0000256" key="1">
    <source>
        <dbReference type="SAM" id="Phobius"/>
    </source>
</evidence>
<evidence type="ECO:0000313" key="2">
    <source>
        <dbReference type="EMBL" id="SDK68347.1"/>
    </source>
</evidence>
<dbReference type="RefSeq" id="WP_090719051.1">
    <property type="nucleotide sequence ID" value="NZ_CBCSKY010000054.1"/>
</dbReference>
<keyword evidence="1" id="KW-0812">Transmembrane</keyword>
<dbReference type="EMBL" id="FNDX01000050">
    <property type="protein sequence ID" value="SDK68347.1"/>
    <property type="molecule type" value="Genomic_DNA"/>
</dbReference>
<keyword evidence="3" id="KW-1185">Reference proteome</keyword>
<evidence type="ECO:0000313" key="3">
    <source>
        <dbReference type="Proteomes" id="UP000199050"/>
    </source>
</evidence>
<accession>A0A1G9DWT8</accession>
<reference evidence="3" key="1">
    <citation type="submission" date="2016-10" db="EMBL/GenBank/DDBJ databases">
        <authorList>
            <person name="Varghese N."/>
            <person name="Submissions S."/>
        </authorList>
    </citation>
    <scope>NUCLEOTIDE SEQUENCE [LARGE SCALE GENOMIC DNA]</scope>
    <source>
        <strain evidence="3">CGMCC 1.11012</strain>
    </source>
</reference>
<dbReference type="AlphaFoldDB" id="A0A1G9DWT8"/>
<name>A0A1G9DWT8_9BACL</name>
<organism evidence="2 3">
    <name type="scientific">Paenibacillus typhae</name>
    <dbReference type="NCBI Taxonomy" id="1174501"/>
    <lineage>
        <taxon>Bacteria</taxon>
        <taxon>Bacillati</taxon>
        <taxon>Bacillota</taxon>
        <taxon>Bacilli</taxon>
        <taxon>Bacillales</taxon>
        <taxon>Paenibacillaceae</taxon>
        <taxon>Paenibacillus</taxon>
    </lineage>
</organism>
<keyword evidence="1" id="KW-0472">Membrane</keyword>
<protein>
    <submittedName>
        <fullName evidence="2">Uncharacterized protein</fullName>
    </submittedName>
</protein>
<dbReference type="OrthoDB" id="2628155at2"/>